<dbReference type="EMBL" id="CAJNOR010010284">
    <property type="protein sequence ID" value="CAF1652593.1"/>
    <property type="molecule type" value="Genomic_DNA"/>
</dbReference>
<proteinExistence type="predicted"/>
<evidence type="ECO:0000313" key="4">
    <source>
        <dbReference type="Proteomes" id="UP000663828"/>
    </source>
</evidence>
<evidence type="ECO:0000313" key="3">
    <source>
        <dbReference type="EMBL" id="CAF1652593.1"/>
    </source>
</evidence>
<reference evidence="2" key="1">
    <citation type="submission" date="2021-02" db="EMBL/GenBank/DDBJ databases">
        <authorList>
            <person name="Nowell W R."/>
        </authorList>
    </citation>
    <scope>NUCLEOTIDE SEQUENCE</scope>
</reference>
<sequence>MASNSSPDANGRPLYRTVARGRNLPISPIRPANYVEPPIYTAVYANYIPQQPEVQQTHQQQPGLQQTHQQQPDEQQSHQATTNELLKELIKDQQSHQATTNELLKELIKGQQSHQATTNDLLKELIELNKTQANNFQKVHLSLEGLHAKMLRMLKNQNILLYNLVKNFPEGYNNEDDDDV</sequence>
<dbReference type="Proteomes" id="UP000663852">
    <property type="component" value="Unassembled WGS sequence"/>
</dbReference>
<comment type="caution">
    <text evidence="2">The sequence shown here is derived from an EMBL/GenBank/DDBJ whole genome shotgun (WGS) entry which is preliminary data.</text>
</comment>
<evidence type="ECO:0000313" key="5">
    <source>
        <dbReference type="Proteomes" id="UP000663852"/>
    </source>
</evidence>
<protein>
    <submittedName>
        <fullName evidence="2">Uncharacterized protein</fullName>
    </submittedName>
</protein>
<keyword evidence="4" id="KW-1185">Reference proteome</keyword>
<dbReference type="Proteomes" id="UP000663828">
    <property type="component" value="Unassembled WGS sequence"/>
</dbReference>
<feature type="region of interest" description="Disordered" evidence="1">
    <location>
        <begin position="53"/>
        <end position="79"/>
    </location>
</feature>
<organism evidence="2 5">
    <name type="scientific">Adineta ricciae</name>
    <name type="common">Rotifer</name>
    <dbReference type="NCBI Taxonomy" id="249248"/>
    <lineage>
        <taxon>Eukaryota</taxon>
        <taxon>Metazoa</taxon>
        <taxon>Spiralia</taxon>
        <taxon>Gnathifera</taxon>
        <taxon>Rotifera</taxon>
        <taxon>Eurotatoria</taxon>
        <taxon>Bdelloidea</taxon>
        <taxon>Adinetida</taxon>
        <taxon>Adinetidae</taxon>
        <taxon>Adineta</taxon>
    </lineage>
</organism>
<name>A0A815REF9_ADIRI</name>
<evidence type="ECO:0000313" key="2">
    <source>
        <dbReference type="EMBL" id="CAF1475440.1"/>
    </source>
</evidence>
<gene>
    <name evidence="2" type="ORF">EDS130_LOCUS41079</name>
    <name evidence="3" type="ORF">XAT740_LOCUS55282</name>
</gene>
<dbReference type="EMBL" id="CAJNOJ010000522">
    <property type="protein sequence ID" value="CAF1475440.1"/>
    <property type="molecule type" value="Genomic_DNA"/>
</dbReference>
<evidence type="ECO:0000256" key="1">
    <source>
        <dbReference type="SAM" id="MobiDB-lite"/>
    </source>
</evidence>
<dbReference type="AlphaFoldDB" id="A0A815REF9"/>
<accession>A0A815REF9</accession>